<dbReference type="EMBL" id="VULT01000004">
    <property type="protein sequence ID" value="MSS16815.1"/>
    <property type="molecule type" value="Genomic_DNA"/>
</dbReference>
<sequence>MMREYGTNNWKFDETLIDWKKVNSGALHTQEYRTMYLIEFYEMGANVYDPDFLGDKIAYTRAGAMAIARKFAKGNVRANIMIAYLDGYENLTYKEGRNVLTMKTIGDISRENLWEMIDYWN</sequence>
<dbReference type="AlphaFoldDB" id="A0A6L5XBC3"/>
<evidence type="ECO:0000313" key="2">
    <source>
        <dbReference type="Proteomes" id="UP000483362"/>
    </source>
</evidence>
<evidence type="ECO:0000313" key="1">
    <source>
        <dbReference type="EMBL" id="MSS16815.1"/>
    </source>
</evidence>
<dbReference type="Proteomes" id="UP000483362">
    <property type="component" value="Unassembled WGS sequence"/>
</dbReference>
<dbReference type="RefSeq" id="WP_154328279.1">
    <property type="nucleotide sequence ID" value="NZ_CP045696.1"/>
</dbReference>
<comment type="caution">
    <text evidence="1">The sequence shown here is derived from an EMBL/GenBank/DDBJ whole genome shotgun (WGS) entry which is preliminary data.</text>
</comment>
<keyword evidence="2" id="KW-1185">Reference proteome</keyword>
<organism evidence="1 2">
    <name type="scientific">Sodaliphilus pleomorphus</name>
    <dbReference type="NCBI Taxonomy" id="2606626"/>
    <lineage>
        <taxon>Bacteria</taxon>
        <taxon>Pseudomonadati</taxon>
        <taxon>Bacteroidota</taxon>
        <taxon>Bacteroidia</taxon>
        <taxon>Bacteroidales</taxon>
        <taxon>Muribaculaceae</taxon>
        <taxon>Sodaliphilus</taxon>
    </lineage>
</organism>
<reference evidence="1 2" key="1">
    <citation type="submission" date="2019-08" db="EMBL/GenBank/DDBJ databases">
        <title>In-depth cultivation of the pig gut microbiome towards novel bacterial diversity and tailored functional studies.</title>
        <authorList>
            <person name="Wylensek D."/>
            <person name="Hitch T.C.A."/>
            <person name="Clavel T."/>
        </authorList>
    </citation>
    <scope>NUCLEOTIDE SEQUENCE [LARGE SCALE GENOMIC DNA]</scope>
    <source>
        <strain evidence="1 2">Oil-RF-744-WCA-WT-10</strain>
    </source>
</reference>
<name>A0A6L5XBC3_9BACT</name>
<proteinExistence type="predicted"/>
<gene>
    <name evidence="1" type="ORF">FYJ29_03410</name>
</gene>
<protein>
    <submittedName>
        <fullName evidence="1">Uncharacterized protein</fullName>
    </submittedName>
</protein>
<accession>A0A6L5XBC3</accession>